<keyword evidence="3" id="KW-1185">Reference proteome</keyword>
<dbReference type="AlphaFoldDB" id="B8IY32"/>
<dbReference type="InterPro" id="IPR036390">
    <property type="entry name" value="WH_DNA-bd_sf"/>
</dbReference>
<keyword evidence="2" id="KW-0614">Plasmid</keyword>
<geneLocation type="plasmid" evidence="2 3">
    <name>pMNOD05</name>
</geneLocation>
<accession>B8IY32</accession>
<organism evidence="2 3">
    <name type="scientific">Methylobacterium nodulans (strain LMG 21967 / CNCM I-2342 / ORS 2060)</name>
    <dbReference type="NCBI Taxonomy" id="460265"/>
    <lineage>
        <taxon>Bacteria</taxon>
        <taxon>Pseudomonadati</taxon>
        <taxon>Pseudomonadota</taxon>
        <taxon>Alphaproteobacteria</taxon>
        <taxon>Hyphomicrobiales</taxon>
        <taxon>Methylobacteriaceae</taxon>
        <taxon>Methylobacterium</taxon>
    </lineage>
</organism>
<sequence>MGPSGVLQALRAICTRSLSSNAASKSGQTMQTEPKSTPNSTLDAVHMSVSEIAERDGVSKTTVSLHVKRLCEKHDLHVERDHLGRVRKVNVAHYDFLRARFSDPSKVQAPKRELPVPGSDSYDEATRRRAWYDVEKRRLEVDELRGALIRRDRLVEAISSCGEALVRPLDLLSQEADNLAEIHTREGDHGLRKALRALGRRIRAEQATALKALAAGAQREDDPLPDNGVCTHEPASEIPR</sequence>
<dbReference type="KEGG" id="mno:Mnod_7729"/>
<dbReference type="SUPFAM" id="SSF46785">
    <property type="entry name" value="Winged helix' DNA-binding domain"/>
    <property type="match status" value="1"/>
</dbReference>
<evidence type="ECO:0000313" key="3">
    <source>
        <dbReference type="Proteomes" id="UP000008207"/>
    </source>
</evidence>
<dbReference type="EMBL" id="CP001354">
    <property type="protein sequence ID" value="ACL63322.1"/>
    <property type="molecule type" value="Genomic_DNA"/>
</dbReference>
<gene>
    <name evidence="2" type="ordered locus">Mnod_7729</name>
</gene>
<dbReference type="GO" id="GO:0006355">
    <property type="term" value="P:regulation of DNA-templated transcription"/>
    <property type="evidence" value="ECO:0007669"/>
    <property type="project" value="UniProtKB-ARBA"/>
</dbReference>
<dbReference type="InterPro" id="IPR011991">
    <property type="entry name" value="ArsR-like_HTH"/>
</dbReference>
<protein>
    <submittedName>
        <fullName evidence="2">Uncharacterized protein</fullName>
    </submittedName>
</protein>
<evidence type="ECO:0000256" key="1">
    <source>
        <dbReference type="SAM" id="MobiDB-lite"/>
    </source>
</evidence>
<dbReference type="OrthoDB" id="7992433at2"/>
<dbReference type="Proteomes" id="UP000008207">
    <property type="component" value="Plasmid pMNOD05"/>
</dbReference>
<feature type="region of interest" description="Disordered" evidence="1">
    <location>
        <begin position="20"/>
        <end position="41"/>
    </location>
</feature>
<dbReference type="CDD" id="cd00090">
    <property type="entry name" value="HTH_ARSR"/>
    <property type="match status" value="1"/>
</dbReference>
<feature type="region of interest" description="Disordered" evidence="1">
    <location>
        <begin position="214"/>
        <end position="240"/>
    </location>
</feature>
<proteinExistence type="predicted"/>
<dbReference type="HOGENOM" id="CLU_1068787_0_0_5"/>
<name>B8IY32_METNO</name>
<reference evidence="3" key="1">
    <citation type="submission" date="2009-01" db="EMBL/GenBank/DDBJ databases">
        <title>Complete sequence of plasmid 5 of Methylobacterium nodulans ORS 2060.</title>
        <authorList>
            <consortium name="US DOE Joint Genome Institute"/>
            <person name="Lucas S."/>
            <person name="Copeland A."/>
            <person name="Lapidus A."/>
            <person name="Glavina del Rio T."/>
            <person name="Dalin E."/>
            <person name="Tice H."/>
            <person name="Bruce D."/>
            <person name="Goodwin L."/>
            <person name="Pitluck S."/>
            <person name="Sims D."/>
            <person name="Brettin T."/>
            <person name="Detter J.C."/>
            <person name="Han C."/>
            <person name="Larimer F."/>
            <person name="Land M."/>
            <person name="Hauser L."/>
            <person name="Kyrpides N."/>
            <person name="Ivanova N."/>
            <person name="Marx C.J."/>
            <person name="Richardson P."/>
        </authorList>
    </citation>
    <scope>NUCLEOTIDE SEQUENCE [LARGE SCALE GENOMIC DNA]</scope>
    <source>
        <strain evidence="3">LMG 21967 / CNCM I-2342 / ORS 2060</strain>
        <plasmid evidence="3">Plasmid pMNOD05</plasmid>
    </source>
</reference>
<evidence type="ECO:0000313" key="2">
    <source>
        <dbReference type="EMBL" id="ACL63322.1"/>
    </source>
</evidence>